<dbReference type="EMBL" id="QLNQ01000024">
    <property type="protein sequence ID" value="RCK62975.1"/>
    <property type="molecule type" value="Genomic_DNA"/>
</dbReference>
<accession>A0A367YAT9</accession>
<dbReference type="Gene3D" id="1.10.260.130">
    <property type="match status" value="1"/>
</dbReference>
<organism evidence="6 7">
    <name type="scientific">Candida viswanathii</name>
    <dbReference type="NCBI Taxonomy" id="5486"/>
    <lineage>
        <taxon>Eukaryota</taxon>
        <taxon>Fungi</taxon>
        <taxon>Dikarya</taxon>
        <taxon>Ascomycota</taxon>
        <taxon>Saccharomycotina</taxon>
        <taxon>Pichiomycetes</taxon>
        <taxon>Debaryomycetaceae</taxon>
        <taxon>Candida/Lodderomyces clade</taxon>
        <taxon>Candida</taxon>
    </lineage>
</organism>
<comment type="caution">
    <text evidence="6">The sequence shown here is derived from an EMBL/GenBank/DDBJ whole genome shotgun (WGS) entry which is preliminary data.</text>
</comment>
<dbReference type="SUPFAM" id="SSF53474">
    <property type="entry name" value="alpha/beta-Hydrolases"/>
    <property type="match status" value="1"/>
</dbReference>
<proteinExistence type="inferred from homology"/>
<keyword evidence="3" id="KW-0325">Glycoprotein</keyword>
<dbReference type="GO" id="GO:0004806">
    <property type="term" value="F:triacylglycerol lipase activity"/>
    <property type="evidence" value="ECO:0007669"/>
    <property type="project" value="UniProtKB-UniRule"/>
</dbReference>
<dbReference type="PANTHER" id="PTHR34853:SF1">
    <property type="entry name" value="LIPASE 5"/>
    <property type="match status" value="1"/>
</dbReference>
<dbReference type="Gene3D" id="3.40.50.1820">
    <property type="entry name" value="alpha/beta hydrolase"/>
    <property type="match status" value="1"/>
</dbReference>
<keyword evidence="5" id="KW-0964">Secreted</keyword>
<evidence type="ECO:0000256" key="3">
    <source>
        <dbReference type="ARBA" id="ARBA00023180"/>
    </source>
</evidence>
<comment type="catalytic activity">
    <reaction evidence="4">
        <text>a triacylglycerol + H2O = a diacylglycerol + a fatty acid + H(+)</text>
        <dbReference type="Rhea" id="RHEA:12044"/>
        <dbReference type="ChEBI" id="CHEBI:15377"/>
        <dbReference type="ChEBI" id="CHEBI:15378"/>
        <dbReference type="ChEBI" id="CHEBI:17855"/>
        <dbReference type="ChEBI" id="CHEBI:18035"/>
        <dbReference type="ChEBI" id="CHEBI:28868"/>
        <dbReference type="EC" id="3.1.1.3"/>
    </reaction>
    <physiologicalReaction direction="left-to-right" evidence="4">
        <dbReference type="Rhea" id="RHEA:12045"/>
    </physiologicalReaction>
</comment>
<gene>
    <name evidence="6" type="primary">LIP1_6</name>
    <name evidence="6" type="ORF">Cantr_09892</name>
</gene>
<evidence type="ECO:0000256" key="4">
    <source>
        <dbReference type="ARBA" id="ARBA00023369"/>
    </source>
</evidence>
<reference evidence="6 7" key="1">
    <citation type="submission" date="2018-06" db="EMBL/GenBank/DDBJ databases">
        <title>Whole genome sequencing of Candida tropicalis (genome annotated by CSBL at Korea University).</title>
        <authorList>
            <person name="Ahn J."/>
        </authorList>
    </citation>
    <scope>NUCLEOTIDE SEQUENCE [LARGE SCALE GENOMIC DNA]</scope>
    <source>
        <strain evidence="6 7">ATCC 20962</strain>
    </source>
</reference>
<evidence type="ECO:0000256" key="2">
    <source>
        <dbReference type="ARBA" id="ARBA00023157"/>
    </source>
</evidence>
<evidence type="ECO:0000256" key="5">
    <source>
        <dbReference type="PIRNR" id="PIRNR029171"/>
    </source>
</evidence>
<dbReference type="OrthoDB" id="2373480at2759"/>
<dbReference type="PANTHER" id="PTHR34853">
    <property type="match status" value="1"/>
</dbReference>
<dbReference type="STRING" id="5486.A0A367YAT9"/>
<keyword evidence="5" id="KW-0442">Lipid degradation</keyword>
<name>A0A367YAT9_9ASCO</name>
<feature type="signal peptide" evidence="5">
    <location>
        <begin position="1"/>
        <end position="16"/>
    </location>
</feature>
<evidence type="ECO:0000256" key="1">
    <source>
        <dbReference type="ARBA" id="ARBA00022729"/>
    </source>
</evidence>
<dbReference type="PIRSF" id="PIRSF029171">
    <property type="entry name" value="Esterase_LipA"/>
    <property type="match status" value="1"/>
</dbReference>
<dbReference type="EC" id="3.1.1.3" evidence="5"/>
<evidence type="ECO:0000313" key="7">
    <source>
        <dbReference type="Proteomes" id="UP000253472"/>
    </source>
</evidence>
<dbReference type="InterPro" id="IPR029058">
    <property type="entry name" value="AB_hydrolase_fold"/>
</dbReference>
<sequence length="465" mass="51037">MKFFLLLLISIAFVHSAVTTLERPEDDDFYTPPEGYEDAELGEILKIRNTPHRLASLFFPIGVENAWQLLIRSSDSFGNATALVTTVIQPYNADPSKVLSYQTFEDLSNINCSPSYGIQWGASITTIASQVDMTFMVPMLNNGYYIVTPDYEGPKSTFTVGRQSGHGTLDSIRAALRSGNFTGIDEDASVAMWGYSGGSLASGWAASLQPHYAPELEDNLIGVALGGFVTNITATAEATDGKIFAGLVPIALNGLGNEYDDFHEKLYSAVRPNGTEEIAEGVNHCMVPGILRYAFDEFFTGENRLFPEGYSLLNDPVINRTISENNLMNAPEDYVPQIPVFVYHGTLDAVVPIVNVRTTYEKWCAWGIESFEFAEDMLNGHISETLVGAPAALTWLEGRFNGVEPVKGCQHTTRLMNFFYPNISQSTYEYFSGYYDALAGSPLGEGLNSDNFTLSGLLETLGDIF</sequence>
<keyword evidence="7" id="KW-1185">Reference proteome</keyword>
<protein>
    <recommendedName>
        <fullName evidence="5">Lipase</fullName>
        <ecNumber evidence="5">3.1.1.3</ecNumber>
    </recommendedName>
</protein>
<keyword evidence="5" id="KW-0443">Lipid metabolism</keyword>
<dbReference type="InterPro" id="IPR005152">
    <property type="entry name" value="Lipase_secreted"/>
</dbReference>
<dbReference type="Proteomes" id="UP000253472">
    <property type="component" value="Unassembled WGS sequence"/>
</dbReference>
<feature type="chain" id="PRO_5016488440" description="Lipase" evidence="5">
    <location>
        <begin position="17"/>
        <end position="465"/>
    </location>
</feature>
<dbReference type="AlphaFoldDB" id="A0A367YAT9"/>
<comment type="similarity">
    <text evidence="5">Belongs to the AB hydrolase superfamily. Lipase family.</text>
</comment>
<keyword evidence="1 5" id="KW-0732">Signal</keyword>
<dbReference type="Pfam" id="PF03583">
    <property type="entry name" value="LIP"/>
    <property type="match status" value="1"/>
</dbReference>
<keyword evidence="2" id="KW-1015">Disulfide bond</keyword>
<evidence type="ECO:0000313" key="6">
    <source>
        <dbReference type="EMBL" id="RCK62975.1"/>
    </source>
</evidence>
<dbReference type="GO" id="GO:0016042">
    <property type="term" value="P:lipid catabolic process"/>
    <property type="evidence" value="ECO:0007669"/>
    <property type="project" value="UniProtKB-UniRule"/>
</dbReference>